<organism evidence="2 3">
    <name type="scientific">Flavobacterium piscis</name>
    <dbReference type="NCBI Taxonomy" id="1114874"/>
    <lineage>
        <taxon>Bacteria</taxon>
        <taxon>Pseudomonadati</taxon>
        <taxon>Bacteroidota</taxon>
        <taxon>Flavobacteriia</taxon>
        <taxon>Flavobacteriales</taxon>
        <taxon>Flavobacteriaceae</taxon>
        <taxon>Flavobacterium</taxon>
    </lineage>
</organism>
<keyword evidence="1" id="KW-0472">Membrane</keyword>
<dbReference type="RefSeq" id="WP_065450929.1">
    <property type="nucleotide sequence ID" value="NZ_LVEN01000042.1"/>
</dbReference>
<feature type="transmembrane region" description="Helical" evidence="1">
    <location>
        <begin position="54"/>
        <end position="71"/>
    </location>
</feature>
<name>A0ABX2XEL9_9FLAO</name>
<dbReference type="Proteomes" id="UP000093343">
    <property type="component" value="Unassembled WGS sequence"/>
</dbReference>
<dbReference type="EMBL" id="LVEN01000042">
    <property type="protein sequence ID" value="OCB70613.1"/>
    <property type="molecule type" value="Genomic_DNA"/>
</dbReference>
<protein>
    <recommendedName>
        <fullName evidence="4">DUF5808 domain-containing protein</fullName>
    </recommendedName>
</protein>
<keyword evidence="1" id="KW-0812">Transmembrane</keyword>
<sequence length="73" mass="8614">MNSEKPTQEEYNNWHKDPNNWYLGFLYYNPKDKRLFAPKRIWQLGSTINLANPYSVLVVLAVFSIIILALLSR</sequence>
<evidence type="ECO:0000313" key="2">
    <source>
        <dbReference type="EMBL" id="OCB70613.1"/>
    </source>
</evidence>
<comment type="caution">
    <text evidence="2">The sequence shown here is derived from an EMBL/GenBank/DDBJ whole genome shotgun (WGS) entry which is preliminary data.</text>
</comment>
<keyword evidence="3" id="KW-1185">Reference proteome</keyword>
<accession>A0ABX2XEL9</accession>
<gene>
    <name evidence="2" type="ORF">FLP_18225</name>
</gene>
<proteinExistence type="predicted"/>
<keyword evidence="1" id="KW-1133">Transmembrane helix</keyword>
<evidence type="ECO:0008006" key="4">
    <source>
        <dbReference type="Google" id="ProtNLM"/>
    </source>
</evidence>
<evidence type="ECO:0000256" key="1">
    <source>
        <dbReference type="SAM" id="Phobius"/>
    </source>
</evidence>
<evidence type="ECO:0000313" key="3">
    <source>
        <dbReference type="Proteomes" id="UP000093343"/>
    </source>
</evidence>
<reference evidence="3" key="1">
    <citation type="submission" date="2016-03" db="EMBL/GenBank/DDBJ databases">
        <title>Draft genome sequence of Paenibacillus glacialis DSM 22343.</title>
        <authorList>
            <person name="Shin S.-K."/>
            <person name="Yi H."/>
        </authorList>
    </citation>
    <scope>NUCLEOTIDE SEQUENCE [LARGE SCALE GENOMIC DNA]</scope>
    <source>
        <strain evidence="3">CCUG 60099</strain>
    </source>
</reference>